<accession>A0A934V6W3</accession>
<keyword evidence="4" id="KW-1185">Reference proteome</keyword>
<evidence type="ECO:0000313" key="4">
    <source>
        <dbReference type="Proteomes" id="UP000635245"/>
    </source>
</evidence>
<dbReference type="SUPFAM" id="SSF51735">
    <property type="entry name" value="NAD(P)-binding Rossmann-fold domains"/>
    <property type="match status" value="1"/>
</dbReference>
<dbReference type="EMBL" id="JAENJH010000006">
    <property type="protein sequence ID" value="MBK1787104.1"/>
    <property type="molecule type" value="Genomic_DNA"/>
</dbReference>
<evidence type="ECO:0000256" key="2">
    <source>
        <dbReference type="ARBA" id="ARBA00023002"/>
    </source>
</evidence>
<dbReference type="GO" id="GO:0016491">
    <property type="term" value="F:oxidoreductase activity"/>
    <property type="evidence" value="ECO:0007669"/>
    <property type="project" value="UniProtKB-KW"/>
</dbReference>
<comment type="caution">
    <text evidence="3">The sequence shown here is derived from an EMBL/GenBank/DDBJ whole genome shotgun (WGS) entry which is preliminary data.</text>
</comment>
<dbReference type="InterPro" id="IPR036291">
    <property type="entry name" value="NAD(P)-bd_dom_sf"/>
</dbReference>
<gene>
    <name evidence="3" type="ORF">JHE00_22495</name>
</gene>
<protein>
    <submittedName>
        <fullName evidence="3">SDR family oxidoreductase</fullName>
    </submittedName>
</protein>
<dbReference type="Gene3D" id="3.40.50.720">
    <property type="entry name" value="NAD(P)-binding Rossmann-like Domain"/>
    <property type="match status" value="1"/>
</dbReference>
<dbReference type="Proteomes" id="UP000635245">
    <property type="component" value="Unassembled WGS sequence"/>
</dbReference>
<dbReference type="PRINTS" id="PR00081">
    <property type="entry name" value="GDHRDH"/>
</dbReference>
<dbReference type="Pfam" id="PF13561">
    <property type="entry name" value="adh_short_C2"/>
    <property type="match status" value="1"/>
</dbReference>
<sequence>MGRLAGKVAFITGAGKEQGRQHAVRLAEEGADIIATDPQAEELHETARLVRAAGRRVVALDADVRSMDDVATAVDKGVAELGRLDIVLANAGITTTASVLETSVPARHDIADLDLTGAWRTVKASIPHLIDGERGGAIVITYPLATPANEDAAHRGAARAGVITLVQTLATELAQYGIRVNTVQPRATAGDVAFDDALHRLLRPELGARRSERTTRTLTRMPVATFDPDDITNAVLYLVSDDGCYVTGTTHIVDVCGPS</sequence>
<dbReference type="PANTHER" id="PTHR43669">
    <property type="entry name" value="5-KETO-D-GLUCONATE 5-REDUCTASE"/>
    <property type="match status" value="1"/>
</dbReference>
<evidence type="ECO:0000313" key="3">
    <source>
        <dbReference type="EMBL" id="MBK1787104.1"/>
    </source>
</evidence>
<dbReference type="PANTHER" id="PTHR43669:SF3">
    <property type="entry name" value="ALCOHOL DEHYDROGENASE, PUTATIVE (AFU_ORTHOLOGUE AFUA_3G03445)-RELATED"/>
    <property type="match status" value="1"/>
</dbReference>
<dbReference type="AlphaFoldDB" id="A0A934V6W3"/>
<name>A0A934V6W3_9PSEU</name>
<reference evidence="3" key="1">
    <citation type="submission" date="2020-12" db="EMBL/GenBank/DDBJ databases">
        <title>Prauserella sp. ASG 168, a novel actinomycete isolated from cave rock.</title>
        <authorList>
            <person name="Suriyachadkun C."/>
        </authorList>
    </citation>
    <scope>NUCLEOTIDE SEQUENCE</scope>
    <source>
        <strain evidence="3">ASG 168</strain>
    </source>
</reference>
<dbReference type="RefSeq" id="WP_200321381.1">
    <property type="nucleotide sequence ID" value="NZ_JAENJH010000006.1"/>
</dbReference>
<evidence type="ECO:0000256" key="1">
    <source>
        <dbReference type="ARBA" id="ARBA00006484"/>
    </source>
</evidence>
<dbReference type="CDD" id="cd05233">
    <property type="entry name" value="SDR_c"/>
    <property type="match status" value="1"/>
</dbReference>
<proteinExistence type="inferred from homology"/>
<organism evidence="3 4">
    <name type="scientific">Prauserella cavernicola</name>
    <dbReference type="NCBI Taxonomy" id="2800127"/>
    <lineage>
        <taxon>Bacteria</taxon>
        <taxon>Bacillati</taxon>
        <taxon>Actinomycetota</taxon>
        <taxon>Actinomycetes</taxon>
        <taxon>Pseudonocardiales</taxon>
        <taxon>Pseudonocardiaceae</taxon>
        <taxon>Prauserella</taxon>
    </lineage>
</organism>
<dbReference type="InterPro" id="IPR002347">
    <property type="entry name" value="SDR_fam"/>
</dbReference>
<dbReference type="FunFam" id="3.40.50.720:FF:000084">
    <property type="entry name" value="Short-chain dehydrogenase reductase"/>
    <property type="match status" value="1"/>
</dbReference>
<comment type="similarity">
    <text evidence="1">Belongs to the short-chain dehydrogenases/reductases (SDR) family.</text>
</comment>
<keyword evidence="2" id="KW-0560">Oxidoreductase</keyword>